<evidence type="ECO:0000313" key="13">
    <source>
        <dbReference type="Proteomes" id="UP001212189"/>
    </source>
</evidence>
<evidence type="ECO:0000256" key="9">
    <source>
        <dbReference type="HAMAP-Rule" id="MF_00911"/>
    </source>
</evidence>
<dbReference type="Gene3D" id="3.10.20.310">
    <property type="entry name" value="membrane protein fhac"/>
    <property type="match status" value="1"/>
</dbReference>
<accession>A0AAF0AK99</accession>
<dbReference type="KEGG" id="dce:O6P33_12905"/>
<evidence type="ECO:0000313" key="12">
    <source>
        <dbReference type="EMBL" id="WBE25226.1"/>
    </source>
</evidence>
<keyword evidence="5 9" id="KW-0812">Transmembrane</keyword>
<evidence type="ECO:0000256" key="6">
    <source>
        <dbReference type="ARBA" id="ARBA00022989"/>
    </source>
</evidence>
<dbReference type="InterPro" id="IPR013685">
    <property type="entry name" value="POTRA_FtsQ_type"/>
</dbReference>
<dbReference type="HAMAP" id="MF_00911">
    <property type="entry name" value="FtsQ_subfam"/>
    <property type="match status" value="1"/>
</dbReference>
<dbReference type="Pfam" id="PF03799">
    <property type="entry name" value="FtsQ_DivIB_C"/>
    <property type="match status" value="1"/>
</dbReference>
<dbReference type="InterPro" id="IPR034746">
    <property type="entry name" value="POTRA"/>
</dbReference>
<dbReference type="PANTHER" id="PTHR35851:SF1">
    <property type="entry name" value="CELL DIVISION PROTEIN FTSQ"/>
    <property type="match status" value="1"/>
</dbReference>
<dbReference type="GO" id="GO:0005886">
    <property type="term" value="C:plasma membrane"/>
    <property type="evidence" value="ECO:0007669"/>
    <property type="project" value="UniProtKB-SubCell"/>
</dbReference>
<evidence type="ECO:0000256" key="5">
    <source>
        <dbReference type="ARBA" id="ARBA00022692"/>
    </source>
</evidence>
<dbReference type="AlphaFoldDB" id="A0AAF0AK99"/>
<proteinExistence type="inferred from homology"/>
<dbReference type="Gene3D" id="3.40.50.11690">
    <property type="entry name" value="Cell division protein FtsQ/DivIB"/>
    <property type="match status" value="1"/>
</dbReference>
<dbReference type="Proteomes" id="UP001212189">
    <property type="component" value="Chromosome"/>
</dbReference>
<feature type="compositionally biased region" description="Basic residues" evidence="10">
    <location>
        <begin position="10"/>
        <end position="21"/>
    </location>
</feature>
<evidence type="ECO:0000256" key="4">
    <source>
        <dbReference type="ARBA" id="ARBA00022618"/>
    </source>
</evidence>
<comment type="subunit">
    <text evidence="9">Part of a complex composed of FtsB, FtsL and FtsQ.</text>
</comment>
<keyword evidence="6 9" id="KW-1133">Transmembrane helix</keyword>
<keyword evidence="2 9" id="KW-1003">Cell membrane</keyword>
<feature type="domain" description="POTRA" evidence="11">
    <location>
        <begin position="74"/>
        <end position="143"/>
    </location>
</feature>
<name>A0AAF0AK99_9GAMM</name>
<dbReference type="InterPro" id="IPR005548">
    <property type="entry name" value="Cell_div_FtsQ/DivIB_C"/>
</dbReference>
<comment type="function">
    <text evidence="9">Essential cell division protein. May link together the upstream cell division proteins, which are predominantly cytoplasmic, with the downstream cell division proteins, which are predominantly periplasmic. May control correct divisome assembly.</text>
</comment>
<reference evidence="12 13" key="1">
    <citation type="submission" date="2022-12" db="EMBL/GenBank/DDBJ databases">
        <title>Coexistence and Characterization of a Novel Tigecycline Resistance gene tet(X) variant and blaNDM-1 in a Pseudomonas caeni Isolate of Chicken Origin.</title>
        <authorList>
            <person name="Lu X."/>
            <person name="Zhang L."/>
            <person name="Li R."/>
            <person name="Wang Z."/>
        </authorList>
    </citation>
    <scope>NUCLEOTIDE SEQUENCE [LARGE SCALE GENOMIC DNA]</scope>
    <source>
        <strain evidence="12 13">CE14</strain>
    </source>
</reference>
<dbReference type="GO" id="GO:0090529">
    <property type="term" value="P:cell septum assembly"/>
    <property type="evidence" value="ECO:0007669"/>
    <property type="project" value="InterPro"/>
</dbReference>
<gene>
    <name evidence="9" type="primary">ftsQ</name>
    <name evidence="12" type="ORF">O6P33_12905</name>
</gene>
<evidence type="ECO:0000256" key="10">
    <source>
        <dbReference type="SAM" id="MobiDB-lite"/>
    </source>
</evidence>
<evidence type="ECO:0000256" key="8">
    <source>
        <dbReference type="ARBA" id="ARBA00023306"/>
    </source>
</evidence>
<dbReference type="PROSITE" id="PS51779">
    <property type="entry name" value="POTRA"/>
    <property type="match status" value="1"/>
</dbReference>
<dbReference type="InterPro" id="IPR026579">
    <property type="entry name" value="FtsQ"/>
</dbReference>
<evidence type="ECO:0000256" key="1">
    <source>
        <dbReference type="ARBA" id="ARBA00004370"/>
    </source>
</evidence>
<evidence type="ECO:0000259" key="11">
    <source>
        <dbReference type="PROSITE" id="PS51779"/>
    </source>
</evidence>
<dbReference type="RefSeq" id="WP_269818171.1">
    <property type="nucleotide sequence ID" value="NZ_CP114976.1"/>
</dbReference>
<keyword evidence="4 9" id="KW-0132">Cell division</keyword>
<dbReference type="InterPro" id="IPR045335">
    <property type="entry name" value="FtsQ_C_sf"/>
</dbReference>
<feature type="region of interest" description="Disordered" evidence="10">
    <location>
        <begin position="1"/>
        <end position="36"/>
    </location>
</feature>
<dbReference type="GO" id="GO:0043093">
    <property type="term" value="P:FtsZ-dependent cytokinesis"/>
    <property type="evidence" value="ECO:0007669"/>
    <property type="project" value="UniProtKB-UniRule"/>
</dbReference>
<dbReference type="EMBL" id="CP114976">
    <property type="protein sequence ID" value="WBE25226.1"/>
    <property type="molecule type" value="Genomic_DNA"/>
</dbReference>
<protein>
    <recommendedName>
        <fullName evidence="9">Cell division protein FtsQ</fullName>
    </recommendedName>
</protein>
<dbReference type="PANTHER" id="PTHR35851">
    <property type="entry name" value="CELL DIVISION PROTEIN FTSQ"/>
    <property type="match status" value="1"/>
</dbReference>
<sequence length="283" mass="31832">MASATQQKKTAARRGATRKAPARGASRAASPKKSRQWPQPNWKIIARVAVLALALALLFGVARGWPLLQPHINPQISKIRVLGELSALRQEAVEQQLLPYSTGLFLSVDIQRVRSALEELPWVASAEVSRIWPDQLEVVIQEQLPVARWGEKALLSTQGYLFTTADVDAYAHLPQLLGPKDAQLRVMQQYLTFSQALRPLGYSIKQLEMRERGSWFLTTQTGLQLLFGRDHLVDKMRRFAVVHEKELKQQIDKIERVDLRYANGLAVAWRAPTDSETTAVVAQ</sequence>
<evidence type="ECO:0000256" key="7">
    <source>
        <dbReference type="ARBA" id="ARBA00023136"/>
    </source>
</evidence>
<dbReference type="GO" id="GO:0032153">
    <property type="term" value="C:cell division site"/>
    <property type="evidence" value="ECO:0007669"/>
    <property type="project" value="UniProtKB-UniRule"/>
</dbReference>
<keyword evidence="3 9" id="KW-0997">Cell inner membrane</keyword>
<keyword evidence="8 9" id="KW-0131">Cell cycle</keyword>
<comment type="similarity">
    <text evidence="9">Belongs to the FtsQ/DivIB family. FtsQ subfamily.</text>
</comment>
<comment type="subcellular location">
    <subcellularLocation>
        <location evidence="9">Cell inner membrane</location>
        <topology evidence="9">Single-pass type II membrane protein</topology>
    </subcellularLocation>
    <subcellularLocation>
        <location evidence="1">Membrane</location>
    </subcellularLocation>
    <text evidence="9">Localizes to the division septum.</text>
</comment>
<evidence type="ECO:0000256" key="2">
    <source>
        <dbReference type="ARBA" id="ARBA00022475"/>
    </source>
</evidence>
<keyword evidence="13" id="KW-1185">Reference proteome</keyword>
<keyword evidence="7 9" id="KW-0472">Membrane</keyword>
<dbReference type="Pfam" id="PF08478">
    <property type="entry name" value="POTRA_1"/>
    <property type="match status" value="1"/>
</dbReference>
<organism evidence="12 13">
    <name type="scientific">Denitrificimonas caeni</name>
    <dbReference type="NCBI Taxonomy" id="521720"/>
    <lineage>
        <taxon>Bacteria</taxon>
        <taxon>Pseudomonadati</taxon>
        <taxon>Pseudomonadota</taxon>
        <taxon>Gammaproteobacteria</taxon>
        <taxon>Pseudomonadales</taxon>
        <taxon>Pseudomonadaceae</taxon>
        <taxon>Denitrificimonas</taxon>
    </lineage>
</organism>
<evidence type="ECO:0000256" key="3">
    <source>
        <dbReference type="ARBA" id="ARBA00022519"/>
    </source>
</evidence>